<gene>
    <name evidence="1" type="ORF">CUC15_08370</name>
</gene>
<dbReference type="Proteomes" id="UP000253908">
    <property type="component" value="Chromosome"/>
</dbReference>
<evidence type="ECO:0000313" key="1">
    <source>
        <dbReference type="EMBL" id="AXI08929.1"/>
    </source>
</evidence>
<evidence type="ECO:0000313" key="2">
    <source>
        <dbReference type="Proteomes" id="UP000253908"/>
    </source>
</evidence>
<proteinExistence type="predicted"/>
<dbReference type="AlphaFoldDB" id="A0A345PFZ9"/>
<dbReference type="RefSeq" id="WP_114916223.1">
    <property type="nucleotide sequence ID" value="NZ_CP024848.1"/>
</dbReference>
<evidence type="ECO:0008006" key="3">
    <source>
        <dbReference type="Google" id="ProtNLM"/>
    </source>
</evidence>
<dbReference type="Pfam" id="PF14183">
    <property type="entry name" value="YwpF"/>
    <property type="match status" value="1"/>
</dbReference>
<reference evidence="2" key="1">
    <citation type="submission" date="2017-11" db="EMBL/GenBank/DDBJ databases">
        <authorList>
            <person name="Zhu W."/>
        </authorList>
    </citation>
    <scope>NUCLEOTIDE SEQUENCE [LARGE SCALE GENOMIC DNA]</scope>
    <source>
        <strain evidence="2">160</strain>
    </source>
</reference>
<accession>A0A345PFZ9</accession>
<dbReference type="EMBL" id="CP024848">
    <property type="protein sequence ID" value="AXI08929.1"/>
    <property type="molecule type" value="Genomic_DNA"/>
</dbReference>
<sequence>MKTFKLKMLTIINQENGKIVQNRIPLLNGLIINREDDTNQWIIEAYIEKANKAYFNQLLENKEELMLQVKITKESNEPATFITSILSINEIGENINVLFIGTVIERKEKNILKELTSLLEEGYRGKKLE</sequence>
<protein>
    <recommendedName>
        <fullName evidence="3">YwpF-like protein</fullName>
    </recommendedName>
</protein>
<organism evidence="1 2">
    <name type="scientific">Oceanobacillus zhaokaii</name>
    <dbReference type="NCBI Taxonomy" id="2052660"/>
    <lineage>
        <taxon>Bacteria</taxon>
        <taxon>Bacillati</taxon>
        <taxon>Bacillota</taxon>
        <taxon>Bacilli</taxon>
        <taxon>Bacillales</taxon>
        <taxon>Bacillaceae</taxon>
        <taxon>Oceanobacillus</taxon>
    </lineage>
</organism>
<keyword evidence="2" id="KW-1185">Reference proteome</keyword>
<dbReference type="KEGG" id="ocn:CUC15_08370"/>
<dbReference type="OrthoDB" id="2427395at2"/>
<name>A0A345PFZ9_9BACI</name>
<dbReference type="InterPro" id="IPR025573">
    <property type="entry name" value="YwpF"/>
</dbReference>